<reference evidence="1 2" key="1">
    <citation type="submission" date="2023-12" db="EMBL/GenBank/DDBJ databases">
        <title>Novel species of the genus Arcicella isolated from rivers.</title>
        <authorList>
            <person name="Lu H."/>
        </authorList>
    </citation>
    <scope>NUCLEOTIDE SEQUENCE [LARGE SCALE GENOMIC DNA]</scope>
    <source>
        <strain evidence="1 2">DC25W</strain>
    </source>
</reference>
<name>A0ABU5SE43_9BACT</name>
<gene>
    <name evidence="1" type="ORF">VB798_02615</name>
</gene>
<evidence type="ECO:0000313" key="1">
    <source>
        <dbReference type="EMBL" id="MEA5425447.1"/>
    </source>
</evidence>
<keyword evidence="2" id="KW-1185">Reference proteome</keyword>
<evidence type="ECO:0000313" key="2">
    <source>
        <dbReference type="Proteomes" id="UP001302222"/>
    </source>
</evidence>
<organism evidence="1 2">
    <name type="scientific">Arcicella lustrica</name>
    <dbReference type="NCBI Taxonomy" id="2984196"/>
    <lineage>
        <taxon>Bacteria</taxon>
        <taxon>Pseudomonadati</taxon>
        <taxon>Bacteroidota</taxon>
        <taxon>Cytophagia</taxon>
        <taxon>Cytophagales</taxon>
        <taxon>Flectobacillaceae</taxon>
        <taxon>Arcicella</taxon>
    </lineage>
</organism>
<dbReference type="EMBL" id="JAYGIM010000001">
    <property type="protein sequence ID" value="MEA5425447.1"/>
    <property type="molecule type" value="Genomic_DNA"/>
</dbReference>
<dbReference type="Proteomes" id="UP001302222">
    <property type="component" value="Unassembled WGS sequence"/>
</dbReference>
<dbReference type="RefSeq" id="WP_323255657.1">
    <property type="nucleotide sequence ID" value="NZ_JAYGIM010000001.1"/>
</dbReference>
<proteinExistence type="predicted"/>
<sequence>MDFVQKTVVCPIDIQHYQNDVLSVNYIPSQRVALMTSNEKFVDALGQRVELVEEDYLDEQGVQQTKKVPPVGAIPEFDFLFSYVSQLPNQTLGDTILEVLHFMIALNDQTGNFNDLSNFNS</sequence>
<protein>
    <submittedName>
        <fullName evidence="1">Uncharacterized protein</fullName>
    </submittedName>
</protein>
<comment type="caution">
    <text evidence="1">The sequence shown here is derived from an EMBL/GenBank/DDBJ whole genome shotgun (WGS) entry which is preliminary data.</text>
</comment>
<accession>A0ABU5SE43</accession>